<gene>
    <name evidence="2" type="ORF">PUR21_08005</name>
</gene>
<keyword evidence="1" id="KW-0732">Signal</keyword>
<organism evidence="2 3">
    <name type="scientific">Methylorubrum rhodesianum</name>
    <dbReference type="NCBI Taxonomy" id="29427"/>
    <lineage>
        <taxon>Bacteria</taxon>
        <taxon>Pseudomonadati</taxon>
        <taxon>Pseudomonadota</taxon>
        <taxon>Alphaproteobacteria</taxon>
        <taxon>Hyphomicrobiales</taxon>
        <taxon>Methylobacteriaceae</taxon>
        <taxon>Methylorubrum</taxon>
    </lineage>
</organism>
<protein>
    <recommendedName>
        <fullName evidence="4">3',5'-cyclic-nucleotide phosphodiesterase</fullName>
    </recommendedName>
</protein>
<dbReference type="Proteomes" id="UP001404845">
    <property type="component" value="Unassembled WGS sequence"/>
</dbReference>
<feature type="chain" id="PRO_5046828138" description="3',5'-cyclic-nucleotide phosphodiesterase" evidence="1">
    <location>
        <begin position="22"/>
        <end position="83"/>
    </location>
</feature>
<evidence type="ECO:0000313" key="3">
    <source>
        <dbReference type="Proteomes" id="UP001404845"/>
    </source>
</evidence>
<dbReference type="RefSeq" id="WP_153876336.1">
    <property type="nucleotide sequence ID" value="NZ_JACHOS010000016.1"/>
</dbReference>
<reference evidence="2 3" key="1">
    <citation type="journal article" date="2023" name="PLoS ONE">
        <title>Complete genome assembly of Hawai'i environmental nontuberculous mycobacteria reveals unexpected co-isolation with methylobacteria.</title>
        <authorList>
            <person name="Hendrix J."/>
            <person name="Epperson L.E."/>
            <person name="Tong E.I."/>
            <person name="Chan Y.L."/>
            <person name="Hasan N.A."/>
            <person name="Dawrs S.N."/>
            <person name="Norton G.J."/>
            <person name="Virdi R."/>
            <person name="Crooks J.L."/>
            <person name="Chan E.D."/>
            <person name="Honda J.R."/>
            <person name="Strong M."/>
        </authorList>
    </citation>
    <scope>NUCLEOTIDE SEQUENCE [LARGE SCALE GENOMIC DNA]</scope>
    <source>
        <strain evidence="2 3">NJH_HI01</strain>
    </source>
</reference>
<evidence type="ECO:0000256" key="1">
    <source>
        <dbReference type="SAM" id="SignalP"/>
    </source>
</evidence>
<dbReference type="EMBL" id="JAQYXL010000001">
    <property type="protein sequence ID" value="MEN3227578.1"/>
    <property type="molecule type" value="Genomic_DNA"/>
</dbReference>
<evidence type="ECO:0000313" key="2">
    <source>
        <dbReference type="EMBL" id="MEN3227578.1"/>
    </source>
</evidence>
<accession>A0ABU9Z8G0</accession>
<comment type="caution">
    <text evidence="2">The sequence shown here is derived from an EMBL/GenBank/DDBJ whole genome shotgun (WGS) entry which is preliminary data.</text>
</comment>
<feature type="signal peptide" evidence="1">
    <location>
        <begin position="1"/>
        <end position="21"/>
    </location>
</feature>
<keyword evidence="3" id="KW-1185">Reference proteome</keyword>
<evidence type="ECO:0008006" key="4">
    <source>
        <dbReference type="Google" id="ProtNLM"/>
    </source>
</evidence>
<proteinExistence type="predicted"/>
<sequence length="83" mass="8825">MPVRWVSTVLFLSVATTSVGAAPMSGEDKAALQQQCMSDFTTFCGDMPPDDGPETQACFEKNMSKLSPGCQGAIQSYKQGKKG</sequence>
<name>A0ABU9Z8G0_9HYPH</name>